<comment type="caution">
    <text evidence="2">The sequence shown here is derived from an EMBL/GenBank/DDBJ whole genome shotgun (WGS) entry which is preliminary data.</text>
</comment>
<evidence type="ECO:0000259" key="1">
    <source>
        <dbReference type="Pfam" id="PF25181"/>
    </source>
</evidence>
<dbReference type="Proteomes" id="UP000240811">
    <property type="component" value="Unassembled WGS sequence"/>
</dbReference>
<evidence type="ECO:0000313" key="2">
    <source>
        <dbReference type="EMBL" id="PTL86024.1"/>
    </source>
</evidence>
<evidence type="ECO:0000313" key="3">
    <source>
        <dbReference type="Proteomes" id="UP000240811"/>
    </source>
</evidence>
<feature type="domain" description="Bbp19-like phage" evidence="1">
    <location>
        <begin position="17"/>
        <end position="65"/>
    </location>
</feature>
<organism evidence="2 3">
    <name type="scientific">Candidatus Liberibacter europaeus</name>
    <dbReference type="NCBI Taxonomy" id="744859"/>
    <lineage>
        <taxon>Bacteria</taxon>
        <taxon>Pseudomonadati</taxon>
        <taxon>Pseudomonadota</taxon>
        <taxon>Alphaproteobacteria</taxon>
        <taxon>Hyphomicrobiales</taxon>
        <taxon>Rhizobiaceae</taxon>
        <taxon>Liberibacter</taxon>
    </lineage>
</organism>
<dbReference type="EMBL" id="PSQJ01000015">
    <property type="protein sequence ID" value="PTL86024.1"/>
    <property type="molecule type" value="Genomic_DNA"/>
</dbReference>
<protein>
    <recommendedName>
        <fullName evidence="1">Bbp19-like phage domain-containing protein</fullName>
    </recommendedName>
</protein>
<name>A0A2T4VW69_9HYPH</name>
<reference evidence="3" key="1">
    <citation type="submission" date="2018-02" db="EMBL/GenBank/DDBJ databases">
        <title>Genome sequence of Candidatus Liberibacter europaeus.</title>
        <authorList>
            <person name="Frampton R.A."/>
            <person name="Thompson S.M."/>
            <person name="David C."/>
            <person name="Addison S.M."/>
            <person name="Smith G.R."/>
        </authorList>
    </citation>
    <scope>NUCLEOTIDE SEQUENCE [LARGE SCALE GENOMIC DNA]</scope>
</reference>
<dbReference type="AlphaFoldDB" id="A0A2T4VW69"/>
<dbReference type="Pfam" id="PF25181">
    <property type="entry name" value="Phage_Bbp19"/>
    <property type="match status" value="1"/>
</dbReference>
<sequence>MTIEKCISNDKEKSDLYKRVFATEDGRLVLMDLMIFGGLLSVNEHEDPINLARQEGKRSISIKIVNLIGITDDEIIKDYRSRI</sequence>
<accession>A0A2T4VW69</accession>
<gene>
    <name evidence="2" type="ORF">C4617_05850</name>
</gene>
<dbReference type="InterPro" id="IPR057447">
    <property type="entry name" value="Bbp19-like_phage"/>
</dbReference>
<proteinExistence type="predicted"/>